<name>A0ACC3MD25_9PEZI</name>
<proteinExistence type="predicted"/>
<evidence type="ECO:0000313" key="1">
    <source>
        <dbReference type="EMBL" id="KAK3686441.1"/>
    </source>
</evidence>
<accession>A0ACC3MD25</accession>
<protein>
    <submittedName>
        <fullName evidence="1">Uncharacterized protein</fullName>
    </submittedName>
</protein>
<sequence>MAPNSRIIIARHAECEKNVHHDYTVLDPPLTELGKKQSEALTGVTQLQDEVDVVVTSPLKRTLQSCRLSWAPAIERLGGLKKVICLPQAQECDDWQCDIGTDREELEADPEYAGFNFSSLEPEWTSKRGFWGSDAAATTNRAQWVRQWLRERPEHTIVLVAHGDIILKITAGAEGPSGPVWGNAEARVFEFDPATVESDECFLRQRGVVFAADVR</sequence>
<evidence type="ECO:0000313" key="2">
    <source>
        <dbReference type="Proteomes" id="UP001281147"/>
    </source>
</evidence>
<reference evidence="1" key="1">
    <citation type="submission" date="2023-07" db="EMBL/GenBank/DDBJ databases">
        <title>Black Yeasts Isolated from many extreme environments.</title>
        <authorList>
            <person name="Coleine C."/>
            <person name="Stajich J.E."/>
            <person name="Selbmann L."/>
        </authorList>
    </citation>
    <scope>NUCLEOTIDE SEQUENCE</scope>
    <source>
        <strain evidence="1">CCFEE 5714</strain>
    </source>
</reference>
<dbReference type="EMBL" id="JAUTXU010000320">
    <property type="protein sequence ID" value="KAK3686441.1"/>
    <property type="molecule type" value="Genomic_DNA"/>
</dbReference>
<gene>
    <name evidence="1" type="ORF">LTR37_019829</name>
</gene>
<comment type="caution">
    <text evidence="1">The sequence shown here is derived from an EMBL/GenBank/DDBJ whole genome shotgun (WGS) entry which is preliminary data.</text>
</comment>
<organism evidence="1 2">
    <name type="scientific">Vermiconidia calcicola</name>
    <dbReference type="NCBI Taxonomy" id="1690605"/>
    <lineage>
        <taxon>Eukaryota</taxon>
        <taxon>Fungi</taxon>
        <taxon>Dikarya</taxon>
        <taxon>Ascomycota</taxon>
        <taxon>Pezizomycotina</taxon>
        <taxon>Dothideomycetes</taxon>
        <taxon>Dothideomycetidae</taxon>
        <taxon>Mycosphaerellales</taxon>
        <taxon>Extremaceae</taxon>
        <taxon>Vermiconidia</taxon>
    </lineage>
</organism>
<dbReference type="Proteomes" id="UP001281147">
    <property type="component" value="Unassembled WGS sequence"/>
</dbReference>
<keyword evidence="2" id="KW-1185">Reference proteome</keyword>